<dbReference type="NCBIfam" id="TIGR00651">
    <property type="entry name" value="pta"/>
    <property type="match status" value="1"/>
</dbReference>
<dbReference type="NCBIfam" id="NF007233">
    <property type="entry name" value="PRK09653.1"/>
    <property type="match status" value="1"/>
</dbReference>
<keyword evidence="4 8" id="KW-0808">Transferase</keyword>
<evidence type="ECO:0000256" key="5">
    <source>
        <dbReference type="ARBA" id="ARBA00023315"/>
    </source>
</evidence>
<evidence type="ECO:0000256" key="2">
    <source>
        <dbReference type="ARBA" id="ARBA00012707"/>
    </source>
</evidence>
<dbReference type="GO" id="GO:0008959">
    <property type="term" value="F:phosphate acetyltransferase activity"/>
    <property type="evidence" value="ECO:0007669"/>
    <property type="project" value="UniProtKB-EC"/>
</dbReference>
<dbReference type="PANTHER" id="PTHR43356">
    <property type="entry name" value="PHOSPHATE ACETYLTRANSFERASE"/>
    <property type="match status" value="1"/>
</dbReference>
<dbReference type="SUPFAM" id="SSF53659">
    <property type="entry name" value="Isocitrate/Isopropylmalate dehydrogenase-like"/>
    <property type="match status" value="1"/>
</dbReference>
<evidence type="ECO:0000259" key="7">
    <source>
        <dbReference type="Pfam" id="PF01515"/>
    </source>
</evidence>
<keyword evidence="5 8" id="KW-0012">Acyltransferase</keyword>
<dbReference type="InterPro" id="IPR042112">
    <property type="entry name" value="P_AcTrfase_dom2"/>
</dbReference>
<dbReference type="Gene3D" id="3.40.50.10750">
    <property type="entry name" value="Isocitrate/Isopropylmalate dehydrogenase-like"/>
    <property type="match status" value="1"/>
</dbReference>
<dbReference type="InterPro" id="IPR004614">
    <property type="entry name" value="P_AcTrfase"/>
</dbReference>
<gene>
    <name evidence="8" type="primary">pta</name>
    <name evidence="8" type="ORF">CCAL9337_08245</name>
</gene>
<dbReference type="InterPro" id="IPR042113">
    <property type="entry name" value="P_AcTrfase_dom1"/>
</dbReference>
<organism evidence="8 9">
    <name type="scientific">Campylobacter californiensis</name>
    <dbReference type="NCBI Taxonomy" id="1032243"/>
    <lineage>
        <taxon>Bacteria</taxon>
        <taxon>Pseudomonadati</taxon>
        <taxon>Campylobacterota</taxon>
        <taxon>Epsilonproteobacteria</taxon>
        <taxon>Campylobacterales</taxon>
        <taxon>Campylobacteraceae</taxon>
        <taxon>Campylobacter</taxon>
    </lineage>
</organism>
<dbReference type="RefSeq" id="WP_170017008.1">
    <property type="nucleotide sequence ID" value="NZ_CP012545.1"/>
</dbReference>
<name>A0AAW3ZWV1_9BACT</name>
<dbReference type="PANTHER" id="PTHR43356:SF3">
    <property type="entry name" value="PHOSPHATE ACETYLTRANSFERASE"/>
    <property type="match status" value="1"/>
</dbReference>
<sequence length="456" mass="50474">MNFCYTICDENFSYFKRNILNKFKNIAEFEIFFTQQDKDDFTNSNEKEFFLKLIEKFENLKAQNDFVIIKGCESFSVFGKNELNLKIAKNLNAPIFELKNLKALKSLNKNSKLLITDSVDEILASTQNIITPYKFAYDLAKRAKKFHKNVVLVESEDERILKAADILLKQDAVKITLLGDKNKIDKNALKLGLDLKKATIINPKQNNHSNDFADKIYELRKTKGISIEKAREMACDPTYFATMLVYEGLADAMVSGANTSSADTIRPALQIIKTKPDTKLVSGVFFMAMDEEIFAFADCAITPNPNEEELASIVVSTAKSAISFGIEPRIAMLSYSTANSGSGKDVEFVKEAARIALELVPSLKIAAPIQYDAAIDMDVAAKKMPNSDVAGQANVFIFPNLNCGNICYKAVQRSANAVAMGPVLQGLNKPVNDLSRGCLVEDIVNTVLISAIQAGE</sequence>
<evidence type="ECO:0000256" key="3">
    <source>
        <dbReference type="ARBA" id="ARBA00021528"/>
    </source>
</evidence>
<accession>A0AAW3ZWV1</accession>
<dbReference type="EC" id="2.3.1.8" evidence="2"/>
<evidence type="ECO:0000256" key="1">
    <source>
        <dbReference type="ARBA" id="ARBA00004989"/>
    </source>
</evidence>
<feature type="domain" description="Phosphate acetyl/butaryl transferase" evidence="7">
    <location>
        <begin position="135"/>
        <end position="451"/>
    </location>
</feature>
<comment type="caution">
    <text evidence="8">The sequence shown here is derived from an EMBL/GenBank/DDBJ whole genome shotgun (WGS) entry which is preliminary data.</text>
</comment>
<protein>
    <recommendedName>
        <fullName evidence="3">Phosphate acetyltransferase</fullName>
        <ecNumber evidence="2">2.3.1.8</ecNumber>
    </recommendedName>
    <alternativeName>
        <fullName evidence="6">Phosphotransacetylase</fullName>
    </alternativeName>
</protein>
<evidence type="ECO:0000313" key="9">
    <source>
        <dbReference type="Proteomes" id="UP000650616"/>
    </source>
</evidence>
<dbReference type="InterPro" id="IPR050500">
    <property type="entry name" value="Phos_Acetyltrans/Butyryltrans"/>
</dbReference>
<evidence type="ECO:0000313" key="8">
    <source>
        <dbReference type="EMBL" id="MBE3608706.1"/>
    </source>
</evidence>
<dbReference type="Gene3D" id="3.40.50.10950">
    <property type="match status" value="1"/>
</dbReference>
<dbReference type="Proteomes" id="UP000650616">
    <property type="component" value="Unassembled WGS sequence"/>
</dbReference>
<reference evidence="8 9" key="1">
    <citation type="submission" date="2015-08" db="EMBL/GenBank/DDBJ databases">
        <title>Comparative genomics of the Campylobacter concisus group.</title>
        <authorList>
            <person name="Yee E."/>
            <person name="Chapman M.H."/>
            <person name="Huynh S."/>
            <person name="Bono J.L."/>
            <person name="On S.L."/>
            <person name="St Leger J."/>
            <person name="Foster G."/>
            <person name="Parker C.T."/>
            <person name="Miller W.G."/>
        </authorList>
    </citation>
    <scope>NUCLEOTIDE SEQUENCE [LARGE SCALE GENOMIC DNA]</scope>
    <source>
        <strain evidence="8 9">RM9337</strain>
    </source>
</reference>
<comment type="pathway">
    <text evidence="1">Metabolic intermediate biosynthesis; acetyl-CoA biosynthesis; acetyl-CoA from acetate: step 2/2.</text>
</comment>
<dbReference type="NCBIfam" id="NF004167">
    <property type="entry name" value="PRK05632.1"/>
    <property type="match status" value="1"/>
</dbReference>
<dbReference type="Pfam" id="PF01515">
    <property type="entry name" value="PTA_PTB"/>
    <property type="match status" value="1"/>
</dbReference>
<dbReference type="AlphaFoldDB" id="A0AAW3ZWV1"/>
<keyword evidence="9" id="KW-1185">Reference proteome</keyword>
<dbReference type="EMBL" id="LIWG01000012">
    <property type="protein sequence ID" value="MBE3608706.1"/>
    <property type="molecule type" value="Genomic_DNA"/>
</dbReference>
<evidence type="ECO:0000256" key="4">
    <source>
        <dbReference type="ARBA" id="ARBA00022679"/>
    </source>
</evidence>
<dbReference type="InterPro" id="IPR002505">
    <property type="entry name" value="PTA_PTB"/>
</dbReference>
<proteinExistence type="predicted"/>
<evidence type="ECO:0000256" key="6">
    <source>
        <dbReference type="ARBA" id="ARBA00031108"/>
    </source>
</evidence>